<comment type="caution">
    <text evidence="1">The sequence shown here is derived from an EMBL/GenBank/DDBJ whole genome shotgun (WGS) entry which is preliminary data.</text>
</comment>
<dbReference type="OrthoDB" id="2745635at2759"/>
<reference evidence="1 2" key="1">
    <citation type="submission" date="2016-10" db="EMBL/GenBank/DDBJ databases">
        <title>Genome sequence of the basidiomycete white-rot fungus Trametes pubescens.</title>
        <authorList>
            <person name="Makela M.R."/>
            <person name="Granchi Z."/>
            <person name="Peng M."/>
            <person name="De Vries R.P."/>
            <person name="Grigoriev I."/>
            <person name="Riley R."/>
            <person name="Hilden K."/>
        </authorList>
    </citation>
    <scope>NUCLEOTIDE SEQUENCE [LARGE SCALE GENOMIC DNA]</scope>
    <source>
        <strain evidence="1 2">FBCC735</strain>
    </source>
</reference>
<sequence>MVESPRTTRRQHRKSLAEDANTAAPSIFRHITTVEGLIHFMELATLNPAIGSIVQTLTIDFKHMVSFSVSQLRAALLIVPNVQELLLYLPSPVPFGLLTDIRFRTLDFIATNIPHASLVSFLSSHPTVTSLVLGPCGKSKACPLAAVSTPNLVALECSVGCLSATSYSRLSRLTLDLPEAGVHMPTIIRHMTNVSSLSSLTVDFFPDDFDIVDAIADAIPQVRKLKLVEKKKPTVRVYLQFAMFRMTLTDSGCHTASGRRFEPKAVE</sequence>
<dbReference type="EMBL" id="MNAD01000197">
    <property type="protein sequence ID" value="OJT15122.1"/>
    <property type="molecule type" value="Genomic_DNA"/>
</dbReference>
<name>A0A1M2W5T4_TRAPU</name>
<dbReference type="Proteomes" id="UP000184267">
    <property type="component" value="Unassembled WGS sequence"/>
</dbReference>
<dbReference type="AlphaFoldDB" id="A0A1M2W5T4"/>
<evidence type="ECO:0008006" key="3">
    <source>
        <dbReference type="Google" id="ProtNLM"/>
    </source>
</evidence>
<evidence type="ECO:0000313" key="2">
    <source>
        <dbReference type="Proteomes" id="UP000184267"/>
    </source>
</evidence>
<organism evidence="1 2">
    <name type="scientific">Trametes pubescens</name>
    <name type="common">White-rot fungus</name>
    <dbReference type="NCBI Taxonomy" id="154538"/>
    <lineage>
        <taxon>Eukaryota</taxon>
        <taxon>Fungi</taxon>
        <taxon>Dikarya</taxon>
        <taxon>Basidiomycota</taxon>
        <taxon>Agaricomycotina</taxon>
        <taxon>Agaricomycetes</taxon>
        <taxon>Polyporales</taxon>
        <taxon>Polyporaceae</taxon>
        <taxon>Trametes</taxon>
    </lineage>
</organism>
<proteinExistence type="predicted"/>
<evidence type="ECO:0000313" key="1">
    <source>
        <dbReference type="EMBL" id="OJT15122.1"/>
    </source>
</evidence>
<keyword evidence="2" id="KW-1185">Reference proteome</keyword>
<accession>A0A1M2W5T4</accession>
<dbReference type="SUPFAM" id="SSF52047">
    <property type="entry name" value="RNI-like"/>
    <property type="match status" value="1"/>
</dbReference>
<gene>
    <name evidence="1" type="ORF">TRAPUB_8319</name>
</gene>
<protein>
    <recommendedName>
        <fullName evidence="3">F-box domain-containing protein</fullName>
    </recommendedName>
</protein>